<organism evidence="2 4">
    <name type="scientific">Araneus ventricosus</name>
    <name type="common">Orbweaver spider</name>
    <name type="synonym">Epeira ventricosa</name>
    <dbReference type="NCBI Taxonomy" id="182803"/>
    <lineage>
        <taxon>Eukaryota</taxon>
        <taxon>Metazoa</taxon>
        <taxon>Ecdysozoa</taxon>
        <taxon>Arthropoda</taxon>
        <taxon>Chelicerata</taxon>
        <taxon>Arachnida</taxon>
        <taxon>Araneae</taxon>
        <taxon>Araneomorphae</taxon>
        <taxon>Entelegynae</taxon>
        <taxon>Araneoidea</taxon>
        <taxon>Araneidae</taxon>
        <taxon>Araneus</taxon>
    </lineage>
</organism>
<name>A0A4Y2QGN4_ARAVE</name>
<evidence type="ECO:0000313" key="2">
    <source>
        <dbReference type="EMBL" id="GBN62406.1"/>
    </source>
</evidence>
<comment type="caution">
    <text evidence="2">The sequence shown here is derived from an EMBL/GenBank/DDBJ whole genome shotgun (WGS) entry which is preliminary data.</text>
</comment>
<evidence type="ECO:0000313" key="4">
    <source>
        <dbReference type="Proteomes" id="UP000499080"/>
    </source>
</evidence>
<dbReference type="PROSITE" id="PS50994">
    <property type="entry name" value="INTEGRASE"/>
    <property type="match status" value="1"/>
</dbReference>
<evidence type="ECO:0000313" key="3">
    <source>
        <dbReference type="EMBL" id="GBN62431.1"/>
    </source>
</evidence>
<dbReference type="EMBL" id="BGPR01013821">
    <property type="protein sequence ID" value="GBN62431.1"/>
    <property type="molecule type" value="Genomic_DNA"/>
</dbReference>
<keyword evidence="4" id="KW-1185">Reference proteome</keyword>
<dbReference type="EMBL" id="BGPR01013820">
    <property type="protein sequence ID" value="GBN62406.1"/>
    <property type="molecule type" value="Genomic_DNA"/>
</dbReference>
<protein>
    <recommendedName>
        <fullName evidence="1">Integrase catalytic domain-containing protein</fullName>
    </recommendedName>
</protein>
<dbReference type="AlphaFoldDB" id="A0A4Y2QGN4"/>
<sequence>MQWGPLIIKENNKVWILIITCAVYRAVHLDLLMSLSTDNFILALRKLTARRGRPLIIYSDNGTNFIGMVNFLKTINLRRLEKTFTTITWKLIPPTAPWWDGVWDRLIGLLKRILGKV</sequence>
<dbReference type="OrthoDB" id="8958038at2759"/>
<proteinExistence type="predicted"/>
<feature type="domain" description="Integrase catalytic" evidence="1">
    <location>
        <begin position="1"/>
        <end position="117"/>
    </location>
</feature>
<evidence type="ECO:0000259" key="1">
    <source>
        <dbReference type="PROSITE" id="PS50994"/>
    </source>
</evidence>
<dbReference type="InterPro" id="IPR001584">
    <property type="entry name" value="Integrase_cat-core"/>
</dbReference>
<dbReference type="SUPFAM" id="SSF53098">
    <property type="entry name" value="Ribonuclease H-like"/>
    <property type="match status" value="1"/>
</dbReference>
<reference evidence="2 4" key="1">
    <citation type="journal article" date="2019" name="Sci. Rep.">
        <title>Orb-weaving spider Araneus ventricosus genome elucidates the spidroin gene catalogue.</title>
        <authorList>
            <person name="Kono N."/>
            <person name="Nakamura H."/>
            <person name="Ohtoshi R."/>
            <person name="Moran D.A.P."/>
            <person name="Shinohara A."/>
            <person name="Yoshida Y."/>
            <person name="Fujiwara M."/>
            <person name="Mori M."/>
            <person name="Tomita M."/>
            <person name="Arakawa K."/>
        </authorList>
    </citation>
    <scope>NUCLEOTIDE SEQUENCE [LARGE SCALE GENOMIC DNA]</scope>
</reference>
<dbReference type="Proteomes" id="UP000499080">
    <property type="component" value="Unassembled WGS sequence"/>
</dbReference>
<dbReference type="GO" id="GO:0003676">
    <property type="term" value="F:nucleic acid binding"/>
    <property type="evidence" value="ECO:0007669"/>
    <property type="project" value="InterPro"/>
</dbReference>
<dbReference type="PANTHER" id="PTHR47331:SF1">
    <property type="entry name" value="GAG-LIKE PROTEIN"/>
    <property type="match status" value="1"/>
</dbReference>
<dbReference type="Gene3D" id="3.30.420.10">
    <property type="entry name" value="Ribonuclease H-like superfamily/Ribonuclease H"/>
    <property type="match status" value="1"/>
</dbReference>
<dbReference type="PANTHER" id="PTHR47331">
    <property type="entry name" value="PHD-TYPE DOMAIN-CONTAINING PROTEIN"/>
    <property type="match status" value="1"/>
</dbReference>
<dbReference type="GO" id="GO:0015074">
    <property type="term" value="P:DNA integration"/>
    <property type="evidence" value="ECO:0007669"/>
    <property type="project" value="InterPro"/>
</dbReference>
<dbReference type="InterPro" id="IPR012337">
    <property type="entry name" value="RNaseH-like_sf"/>
</dbReference>
<accession>A0A4Y2QGN4</accession>
<dbReference type="InterPro" id="IPR036397">
    <property type="entry name" value="RNaseH_sf"/>
</dbReference>
<gene>
    <name evidence="2" type="ORF">AVEN_106061_1</name>
    <name evidence="3" type="ORF">AVEN_36289_1</name>
</gene>